<gene>
    <name evidence="1" type="ORF">F0475_05510</name>
</gene>
<reference evidence="1 2" key="1">
    <citation type="submission" date="2019-09" db="EMBL/GenBank/DDBJ databases">
        <title>Prevotella A2879 sp. nov., isolated from an abscess of a patient.</title>
        <authorList>
            <person name="Buhl M."/>
            <person name="Oberhettinger P."/>
        </authorList>
    </citation>
    <scope>NUCLEOTIDE SEQUENCE [LARGE SCALE GENOMIC DNA]</scope>
    <source>
        <strain evidence="1 2">A2879</strain>
    </source>
</reference>
<comment type="caution">
    <text evidence="1">The sequence shown here is derived from an EMBL/GenBank/DDBJ whole genome shotgun (WGS) entry which is preliminary data.</text>
</comment>
<accession>A0A7C9HM86</accession>
<keyword evidence="2" id="KW-1185">Reference proteome</keyword>
<organism evidence="1 2">
    <name type="scientific">Prevotella vespertina</name>
    <dbReference type="NCBI Taxonomy" id="2608404"/>
    <lineage>
        <taxon>Bacteria</taxon>
        <taxon>Pseudomonadati</taxon>
        <taxon>Bacteroidota</taxon>
        <taxon>Bacteroidia</taxon>
        <taxon>Bacteroidales</taxon>
        <taxon>Prevotellaceae</taxon>
        <taxon>Prevotella</taxon>
    </lineage>
</organism>
<name>A0A7C9HM86_9BACT</name>
<evidence type="ECO:0000313" key="2">
    <source>
        <dbReference type="Proteomes" id="UP000482295"/>
    </source>
</evidence>
<sequence>MDSFLMLKALRNSRENKGNTMKFFSLFLVVINAGTPTFLLSQPIAIKVRPTIRHKYSALF</sequence>
<protein>
    <submittedName>
        <fullName evidence="1">Uncharacterized protein</fullName>
    </submittedName>
</protein>
<dbReference type="Proteomes" id="UP000482295">
    <property type="component" value="Unassembled WGS sequence"/>
</dbReference>
<dbReference type="EMBL" id="VVIQ01000004">
    <property type="protein sequence ID" value="MUL27771.1"/>
    <property type="molecule type" value="Genomic_DNA"/>
</dbReference>
<dbReference type="RefSeq" id="WP_155715813.1">
    <property type="nucleotide sequence ID" value="NZ_VVIQ01000004.1"/>
</dbReference>
<proteinExistence type="predicted"/>
<evidence type="ECO:0000313" key="1">
    <source>
        <dbReference type="EMBL" id="MUL27771.1"/>
    </source>
</evidence>
<dbReference type="AlphaFoldDB" id="A0A7C9HM86"/>